<evidence type="ECO:0000256" key="1">
    <source>
        <dbReference type="SAM" id="MobiDB-lite"/>
    </source>
</evidence>
<accession>A0A7Y3XC20</accession>
<reference evidence="2 3" key="2">
    <citation type="submission" date="2020-06" db="EMBL/GenBank/DDBJ databases">
        <title>Halomonas songnenensis sp. nov., a moderately halophilic bacterium isolated from saline and alkaline soils.</title>
        <authorList>
            <person name="Jiang J."/>
            <person name="Pan Y."/>
        </authorList>
    </citation>
    <scope>NUCLEOTIDE SEQUENCE [LARGE SCALE GENOMIC DNA]</scope>
    <source>
        <strain evidence="2 3">TBZ9</strain>
    </source>
</reference>
<name>A0A7Y3XC20_9GAMM</name>
<sequence>MATHIRGNGDGSNGENATYTVRGRGRVPRKQLVKEVKDGRHPGHSIYTLNGVEYVRANPDQSEHNNIN</sequence>
<evidence type="ECO:0000313" key="2">
    <source>
        <dbReference type="EMBL" id="NOG32835.1"/>
    </source>
</evidence>
<dbReference type="Proteomes" id="UP000588806">
    <property type="component" value="Unassembled WGS sequence"/>
</dbReference>
<keyword evidence="3" id="KW-1185">Reference proteome</keyword>
<organism evidence="2 3">
    <name type="scientific">Vreelandella azerica</name>
    <dbReference type="NCBI Taxonomy" id="2732867"/>
    <lineage>
        <taxon>Bacteria</taxon>
        <taxon>Pseudomonadati</taxon>
        <taxon>Pseudomonadota</taxon>
        <taxon>Gammaproteobacteria</taxon>
        <taxon>Oceanospirillales</taxon>
        <taxon>Halomonadaceae</taxon>
        <taxon>Vreelandella</taxon>
    </lineage>
</organism>
<feature type="region of interest" description="Disordered" evidence="1">
    <location>
        <begin position="1"/>
        <end position="25"/>
    </location>
</feature>
<comment type="caution">
    <text evidence="2">The sequence shown here is derived from an EMBL/GenBank/DDBJ whole genome shotgun (WGS) entry which is preliminary data.</text>
</comment>
<evidence type="ECO:0000313" key="3">
    <source>
        <dbReference type="Proteomes" id="UP000588806"/>
    </source>
</evidence>
<reference evidence="2 3" key="1">
    <citation type="submission" date="2020-05" db="EMBL/GenBank/DDBJ databases">
        <authorList>
            <person name="Ruan W."/>
            <person name="Jeon C.O."/>
            <person name="Chun B.H."/>
        </authorList>
    </citation>
    <scope>NUCLEOTIDE SEQUENCE [LARGE SCALE GENOMIC DNA]</scope>
    <source>
        <strain evidence="2 3">TBZ9</strain>
    </source>
</reference>
<dbReference type="EMBL" id="JABFHI010000012">
    <property type="protein sequence ID" value="NOG32835.1"/>
    <property type="molecule type" value="Genomic_DNA"/>
</dbReference>
<dbReference type="AlphaFoldDB" id="A0A7Y3XC20"/>
<gene>
    <name evidence="2" type="ORF">HLB35_15680</name>
</gene>
<protein>
    <submittedName>
        <fullName evidence="2">DUF3892 domain-containing protein</fullName>
    </submittedName>
</protein>
<proteinExistence type="predicted"/>
<dbReference type="RefSeq" id="WP_171703294.1">
    <property type="nucleotide sequence ID" value="NZ_JABFHI010000012.1"/>
</dbReference>